<dbReference type="Pfam" id="PF00507">
    <property type="entry name" value="Oxidored_q4"/>
    <property type="match status" value="1"/>
</dbReference>
<keyword evidence="10 12" id="KW-0472">Membrane</keyword>
<dbReference type="GO" id="GO:0030964">
    <property type="term" value="C:NADH dehydrogenase complex"/>
    <property type="evidence" value="ECO:0007669"/>
    <property type="project" value="TreeGrafter"/>
</dbReference>
<dbReference type="GO" id="GO:0005886">
    <property type="term" value="C:plasma membrane"/>
    <property type="evidence" value="ECO:0007669"/>
    <property type="project" value="UniProtKB-SubCell"/>
</dbReference>
<evidence type="ECO:0000256" key="9">
    <source>
        <dbReference type="ARBA" id="ARBA00023027"/>
    </source>
</evidence>
<comment type="catalytic activity">
    <reaction evidence="11">
        <text>a quinone + NADH + 5 H(+)(in) = a quinol + NAD(+) + 4 H(+)(out)</text>
        <dbReference type="Rhea" id="RHEA:57888"/>
        <dbReference type="ChEBI" id="CHEBI:15378"/>
        <dbReference type="ChEBI" id="CHEBI:24646"/>
        <dbReference type="ChEBI" id="CHEBI:57540"/>
        <dbReference type="ChEBI" id="CHEBI:57945"/>
        <dbReference type="ChEBI" id="CHEBI:132124"/>
    </reaction>
</comment>
<dbReference type="EMBL" id="FOGZ01000020">
    <property type="protein sequence ID" value="SER93887.1"/>
    <property type="molecule type" value="Genomic_DNA"/>
</dbReference>
<evidence type="ECO:0000313" key="14">
    <source>
        <dbReference type="Proteomes" id="UP000198815"/>
    </source>
</evidence>
<feature type="transmembrane region" description="Helical" evidence="12">
    <location>
        <begin position="6"/>
        <end position="26"/>
    </location>
</feature>
<evidence type="ECO:0000313" key="13">
    <source>
        <dbReference type="EMBL" id="SER93887.1"/>
    </source>
</evidence>
<dbReference type="EC" id="7.1.1.-" evidence="11"/>
<evidence type="ECO:0000256" key="8">
    <source>
        <dbReference type="ARBA" id="ARBA00022989"/>
    </source>
</evidence>
<keyword evidence="14" id="KW-1185">Reference proteome</keyword>
<keyword evidence="4" id="KW-1003">Cell membrane</keyword>
<dbReference type="Gene3D" id="1.20.58.1610">
    <property type="entry name" value="NADH:ubiquinone/plastoquinone oxidoreductase, chain 3"/>
    <property type="match status" value="1"/>
</dbReference>
<dbReference type="InterPro" id="IPR038430">
    <property type="entry name" value="NDAH_ubi_oxred_su3_sf"/>
</dbReference>
<evidence type="ECO:0000256" key="7">
    <source>
        <dbReference type="ARBA" id="ARBA00022967"/>
    </source>
</evidence>
<keyword evidence="7" id="KW-1278">Translocase</keyword>
<dbReference type="PANTHER" id="PTHR11058:SF22">
    <property type="entry name" value="NADH-QUINONE OXIDOREDUCTASE SUBUNIT A"/>
    <property type="match status" value="1"/>
</dbReference>
<name>A0A1H9TA21_9ACTN</name>
<evidence type="ECO:0000256" key="1">
    <source>
        <dbReference type="ARBA" id="ARBA00004370"/>
    </source>
</evidence>
<keyword evidence="5 11" id="KW-0812">Transmembrane</keyword>
<evidence type="ECO:0000256" key="2">
    <source>
        <dbReference type="ARBA" id="ARBA00008472"/>
    </source>
</evidence>
<comment type="similarity">
    <text evidence="2 11">Belongs to the complex I subunit 3 family.</text>
</comment>
<dbReference type="Proteomes" id="UP000198815">
    <property type="component" value="Unassembled WGS sequence"/>
</dbReference>
<dbReference type="GO" id="GO:0008137">
    <property type="term" value="F:NADH dehydrogenase (ubiquinone) activity"/>
    <property type="evidence" value="ECO:0007669"/>
    <property type="project" value="InterPro"/>
</dbReference>
<evidence type="ECO:0000256" key="6">
    <source>
        <dbReference type="ARBA" id="ARBA00022719"/>
    </source>
</evidence>
<evidence type="ECO:0000256" key="10">
    <source>
        <dbReference type="ARBA" id="ARBA00023136"/>
    </source>
</evidence>
<evidence type="ECO:0000256" key="5">
    <source>
        <dbReference type="ARBA" id="ARBA00022692"/>
    </source>
</evidence>
<dbReference type="FunFam" id="1.20.58.1610:FF:000002">
    <property type="entry name" value="NADH-quinone oxidoreductase subunit A"/>
    <property type="match status" value="1"/>
</dbReference>
<sequence>MSPYIPIVGLVALAVVFVWVGAIWLSPKIGPHRYNRTKYDSFECGIQPTPQTATGGGRFSVKYYITAMLFIIFDIEIVFLYPWAVAFDQLGAFAVAEMLAFIIVVFAAYTYVLRRGGLDWD</sequence>
<evidence type="ECO:0000256" key="4">
    <source>
        <dbReference type="ARBA" id="ARBA00022475"/>
    </source>
</evidence>
<dbReference type="RefSeq" id="WP_177170170.1">
    <property type="nucleotide sequence ID" value="NZ_FOGZ01000020.1"/>
</dbReference>
<gene>
    <name evidence="13" type="ORF">SAMN05443377_12011</name>
</gene>
<proteinExistence type="inferred from homology"/>
<dbReference type="STRING" id="64702.SAMN05443377_12011"/>
<evidence type="ECO:0000256" key="3">
    <source>
        <dbReference type="ARBA" id="ARBA00022448"/>
    </source>
</evidence>
<evidence type="ECO:0000256" key="12">
    <source>
        <dbReference type="SAM" id="Phobius"/>
    </source>
</evidence>
<comment type="function">
    <text evidence="11">NDH-1 shuttles electrons from NADH, via FMN and iron-sulfur (Fe-S) centers, to quinones in the respiratory chain.</text>
</comment>
<dbReference type="AlphaFoldDB" id="A0A1H9TA21"/>
<feature type="transmembrane region" description="Helical" evidence="12">
    <location>
        <begin position="63"/>
        <end position="84"/>
    </location>
</feature>
<comment type="subcellular location">
    <subcellularLocation>
        <location evidence="11">Cell membrane</location>
        <topology evidence="11">Multi-pass membrane protein</topology>
    </subcellularLocation>
    <subcellularLocation>
        <location evidence="1">Membrane</location>
    </subcellularLocation>
</comment>
<keyword evidence="3" id="KW-0813">Transport</keyword>
<dbReference type="GO" id="GO:0048038">
    <property type="term" value="F:quinone binding"/>
    <property type="evidence" value="ECO:0007669"/>
    <property type="project" value="UniProtKB-KW"/>
</dbReference>
<accession>A0A1H9TA21</accession>
<protein>
    <recommendedName>
        <fullName evidence="11">NADH-quinone oxidoreductase subunit</fullName>
        <ecNumber evidence="11">7.1.1.-</ecNumber>
    </recommendedName>
</protein>
<keyword evidence="8 12" id="KW-1133">Transmembrane helix</keyword>
<dbReference type="PANTHER" id="PTHR11058">
    <property type="entry name" value="NADH-UBIQUINONE OXIDOREDUCTASE CHAIN 3"/>
    <property type="match status" value="1"/>
</dbReference>
<keyword evidence="6 11" id="KW-0874">Quinone</keyword>
<evidence type="ECO:0000256" key="11">
    <source>
        <dbReference type="RuleBase" id="RU003639"/>
    </source>
</evidence>
<keyword evidence="9 11" id="KW-0520">NAD</keyword>
<reference evidence="13 14" key="1">
    <citation type="submission" date="2016-10" db="EMBL/GenBank/DDBJ databases">
        <authorList>
            <person name="de Groot N.N."/>
        </authorList>
    </citation>
    <scope>NUCLEOTIDE SEQUENCE [LARGE SCALE GENOMIC DNA]</scope>
    <source>
        <strain evidence="13 14">DSM 16859</strain>
    </source>
</reference>
<feature type="transmembrane region" description="Helical" evidence="12">
    <location>
        <begin position="90"/>
        <end position="112"/>
    </location>
</feature>
<organism evidence="13 14">
    <name type="scientific">Propionibacterium cyclohexanicum</name>
    <dbReference type="NCBI Taxonomy" id="64702"/>
    <lineage>
        <taxon>Bacteria</taxon>
        <taxon>Bacillati</taxon>
        <taxon>Actinomycetota</taxon>
        <taxon>Actinomycetes</taxon>
        <taxon>Propionibacteriales</taxon>
        <taxon>Propionibacteriaceae</taxon>
        <taxon>Propionibacterium</taxon>
    </lineage>
</organism>
<dbReference type="InterPro" id="IPR000440">
    <property type="entry name" value="NADH_UbQ/plastoQ_OxRdtase_su3"/>
</dbReference>
<dbReference type="NCBIfam" id="NF005922">
    <property type="entry name" value="PRK07928.1"/>
    <property type="match status" value="1"/>
</dbReference>